<dbReference type="AlphaFoldDB" id="A0A2I4C5U1"/>
<dbReference type="KEGG" id="alim:106525626"/>
<accession>A0A2I4C5U1</accession>
<dbReference type="Pfam" id="PF25107">
    <property type="entry name" value="VWA7_N"/>
    <property type="match status" value="1"/>
</dbReference>
<dbReference type="SUPFAM" id="SSF53300">
    <property type="entry name" value="vWA-like"/>
    <property type="match status" value="1"/>
</dbReference>
<dbReference type="PANTHER" id="PTHR14905:SF23">
    <property type="entry name" value="VON WILLEBRAND FACTOR A DOMAIN-CONTAINING PROTEIN 7 ISOFORM X1"/>
    <property type="match status" value="1"/>
</dbReference>
<evidence type="ECO:0000259" key="6">
    <source>
        <dbReference type="Pfam" id="PF23560"/>
    </source>
</evidence>
<dbReference type="OrthoDB" id="301415at2759"/>
<dbReference type="Proteomes" id="UP000192220">
    <property type="component" value="Unplaced"/>
</dbReference>
<evidence type="ECO:0000256" key="3">
    <source>
        <dbReference type="ARBA" id="ARBA00022729"/>
    </source>
</evidence>
<dbReference type="PANTHER" id="PTHR14905">
    <property type="entry name" value="NG37"/>
    <property type="match status" value="1"/>
</dbReference>
<dbReference type="InterPro" id="IPR056861">
    <property type="entry name" value="HMCN1-like_VWA"/>
</dbReference>
<dbReference type="InterPro" id="IPR056475">
    <property type="entry name" value="GBD_Hemicentin/VWA7"/>
</dbReference>
<feature type="domain" description="Hemicentin-1-like von Willebrand factor A" evidence="7">
    <location>
        <begin position="320"/>
        <end position="491"/>
    </location>
</feature>
<sequence length="572" mass="64112">MVRGRKRRDLRPLWCIMSQARESSEGSQRSLSWLILVCLLFLPSSCEGFLPNVLSQMVTLSWDSLTHQYITERAILDVTVEVLRRTTKHQEEGKIQLGRSFWRAVREVGNSNANMDSLKSTRADPVYHFDSEQVDGSILMLRQLWTQVVLSVRVKEYKSARYRLGQLFHILQDFYSHSNWVEMGKKSVYLHLLHPEEPAVPLAKENIPTCRDCFTSCRHNLLPTMMRNSQLLTTGYFGKAHSKPKGKCSHGGIVDSSRHQSARGGINKDSTSPLFSPHHYLHKEAASLATEATLTVLKDLRDTVGPKAFLKLFMVKEAPALVFVMDTTGSMFEEITAARLRAHSIIQSRANHTEHPGTFLLVPFHDPGFGPVYEDDDPQQFMQHLEDLVALGGGDEPEMCLSAILLALTHSPPLSEIFVFTDASAKDAYLYDAVKALALEKQCKITFLLTEDPSHTTGKRKRRSKELLSPDLFSLYSSLSSLSGGLMVYTTDSDIYKVSTIVEDNIAADKVTLLHVESPQELMSKHSFRVDSSVKNIILHITGSMTECILTSPSAQSQSLLSEHGSLAELQH</sequence>
<evidence type="ECO:0000313" key="10">
    <source>
        <dbReference type="RefSeq" id="XP_013875376.1"/>
    </source>
</evidence>
<dbReference type="InterPro" id="IPR036465">
    <property type="entry name" value="vWFA_dom_sf"/>
</dbReference>
<dbReference type="InterPro" id="IPR056862">
    <property type="entry name" value="VWA7_N"/>
</dbReference>
<feature type="non-terminal residue" evidence="10">
    <location>
        <position position="572"/>
    </location>
</feature>
<keyword evidence="2" id="KW-0964">Secreted</keyword>
<dbReference type="GO" id="GO:0005576">
    <property type="term" value="C:extracellular region"/>
    <property type="evidence" value="ECO:0007669"/>
    <property type="project" value="UniProtKB-SubCell"/>
</dbReference>
<comment type="subcellular location">
    <subcellularLocation>
        <location evidence="1">Secreted</location>
    </subcellularLocation>
</comment>
<dbReference type="InParanoid" id="A0A2I4C5U1"/>
<gene>
    <name evidence="10" type="primary">vwa7</name>
</gene>
<evidence type="ECO:0000259" key="8">
    <source>
        <dbReference type="Pfam" id="PF25107"/>
    </source>
</evidence>
<dbReference type="InterPro" id="IPR052577">
    <property type="entry name" value="VWA7"/>
</dbReference>
<name>A0A2I4C5U1_AUSLI</name>
<feature type="domain" description="VWA7 N-terminal" evidence="8">
    <location>
        <begin position="95"/>
        <end position="310"/>
    </location>
</feature>
<dbReference type="Pfam" id="PF25106">
    <property type="entry name" value="VWA_4"/>
    <property type="match status" value="1"/>
</dbReference>
<feature type="domain" description="Hemicentin/VWA7 galactose-binding" evidence="6">
    <location>
        <begin position="510"/>
        <end position="571"/>
    </location>
</feature>
<feature type="region of interest" description="Disordered" evidence="5">
    <location>
        <begin position="247"/>
        <end position="267"/>
    </location>
</feature>
<reference evidence="10" key="1">
    <citation type="submission" date="2025-08" db="UniProtKB">
        <authorList>
            <consortium name="RefSeq"/>
        </authorList>
    </citation>
    <scope>IDENTIFICATION</scope>
</reference>
<evidence type="ECO:0000256" key="4">
    <source>
        <dbReference type="ARBA" id="ARBA00023180"/>
    </source>
</evidence>
<evidence type="ECO:0000256" key="1">
    <source>
        <dbReference type="ARBA" id="ARBA00004613"/>
    </source>
</evidence>
<evidence type="ECO:0000313" key="9">
    <source>
        <dbReference type="Proteomes" id="UP000192220"/>
    </source>
</evidence>
<dbReference type="CTD" id="80737"/>
<dbReference type="Pfam" id="PF23560">
    <property type="entry name" value="GBD_Hemicentin"/>
    <property type="match status" value="1"/>
</dbReference>
<dbReference type="Gene3D" id="3.40.50.410">
    <property type="entry name" value="von Willebrand factor, type A domain"/>
    <property type="match status" value="1"/>
</dbReference>
<evidence type="ECO:0000256" key="5">
    <source>
        <dbReference type="SAM" id="MobiDB-lite"/>
    </source>
</evidence>
<protein>
    <submittedName>
        <fullName evidence="10">von Willebrand factor A domain-containing protein 7</fullName>
    </submittedName>
</protein>
<evidence type="ECO:0000256" key="2">
    <source>
        <dbReference type="ARBA" id="ARBA00022525"/>
    </source>
</evidence>
<keyword evidence="3" id="KW-0732">Signal</keyword>
<dbReference type="RefSeq" id="XP_013875376.1">
    <property type="nucleotide sequence ID" value="XM_014019922.1"/>
</dbReference>
<organism evidence="9 10">
    <name type="scientific">Austrofundulus limnaeus</name>
    <name type="common">Annual killifish</name>
    <dbReference type="NCBI Taxonomy" id="52670"/>
    <lineage>
        <taxon>Eukaryota</taxon>
        <taxon>Metazoa</taxon>
        <taxon>Chordata</taxon>
        <taxon>Craniata</taxon>
        <taxon>Vertebrata</taxon>
        <taxon>Euteleostomi</taxon>
        <taxon>Actinopterygii</taxon>
        <taxon>Neopterygii</taxon>
        <taxon>Teleostei</taxon>
        <taxon>Neoteleostei</taxon>
        <taxon>Acanthomorphata</taxon>
        <taxon>Ovalentaria</taxon>
        <taxon>Atherinomorphae</taxon>
        <taxon>Cyprinodontiformes</taxon>
        <taxon>Rivulidae</taxon>
        <taxon>Austrofundulus</taxon>
    </lineage>
</organism>
<keyword evidence="4" id="KW-0325">Glycoprotein</keyword>
<proteinExistence type="predicted"/>
<keyword evidence="9" id="KW-1185">Reference proteome</keyword>
<evidence type="ECO:0000259" key="7">
    <source>
        <dbReference type="Pfam" id="PF25106"/>
    </source>
</evidence>